<evidence type="ECO:0000256" key="2">
    <source>
        <dbReference type="SAM" id="Phobius"/>
    </source>
</evidence>
<feature type="domain" description="G5" evidence="3">
    <location>
        <begin position="63"/>
        <end position="153"/>
    </location>
</feature>
<reference evidence="4 5" key="1">
    <citation type="journal article" date="2017" name="ISME J.">
        <title>Energy and carbon metabolisms in a deep terrestrial subsurface fluid microbial community.</title>
        <authorList>
            <person name="Momper L."/>
            <person name="Jungbluth S.P."/>
            <person name="Lee M.D."/>
            <person name="Amend J.P."/>
        </authorList>
    </citation>
    <scope>NUCLEOTIDE SEQUENCE [LARGE SCALE GENOMIC DNA]</scope>
    <source>
        <strain evidence="4">SURF_29</strain>
    </source>
</reference>
<evidence type="ECO:0000313" key="4">
    <source>
        <dbReference type="EMBL" id="RJO60243.1"/>
    </source>
</evidence>
<keyword evidence="2" id="KW-0472">Membrane</keyword>
<evidence type="ECO:0000313" key="5">
    <source>
        <dbReference type="Proteomes" id="UP000285655"/>
    </source>
</evidence>
<gene>
    <name evidence="4" type="ORF">C4544_05730</name>
</gene>
<dbReference type="PROSITE" id="PS51109">
    <property type="entry name" value="G5"/>
    <property type="match status" value="1"/>
</dbReference>
<dbReference type="Pfam" id="PF07501">
    <property type="entry name" value="G5"/>
    <property type="match status" value="1"/>
</dbReference>
<keyword evidence="1" id="KW-0732">Signal</keyword>
<dbReference type="EMBL" id="QZJW01000050">
    <property type="protein sequence ID" value="RJO60243.1"/>
    <property type="molecule type" value="Genomic_DNA"/>
</dbReference>
<organism evidence="4 5">
    <name type="scientific">candidate division WS5 bacterium</name>
    <dbReference type="NCBI Taxonomy" id="2093353"/>
    <lineage>
        <taxon>Bacteria</taxon>
        <taxon>candidate division WS5</taxon>
    </lineage>
</organism>
<keyword evidence="2" id="KW-1133">Transmembrane helix</keyword>
<accession>A0A419DAX6</accession>
<keyword evidence="2" id="KW-0812">Transmembrane</keyword>
<sequence length="241" mass="26973">MAKKRCPKCAEKNDIDDKQCFYCDEKLKPSKKKTGKTKKGKKLGFIKNRKFYIPALIILGVVIIAVLPLPHTSTETFSVPYETQYVQSSDIELGENQINQQGTNGQGLTKTELVSPIFAYIIRKSGDIKYSIQKQTETTQAPVSKIVANGTKRYQYMWCSNGAYRYYTNDQFKNAFTGFTHKSPDTCAQNNQGHMTQLSDVAPQAPTTVYQTAPSRLPTPTTTRCYDDILTGGITCSTSPY</sequence>
<evidence type="ECO:0000259" key="3">
    <source>
        <dbReference type="PROSITE" id="PS51109"/>
    </source>
</evidence>
<dbReference type="AlphaFoldDB" id="A0A419DAX6"/>
<feature type="transmembrane region" description="Helical" evidence="2">
    <location>
        <begin position="51"/>
        <end position="69"/>
    </location>
</feature>
<dbReference type="Gene3D" id="2.20.230.10">
    <property type="entry name" value="Resuscitation-promoting factor rpfb"/>
    <property type="match status" value="1"/>
</dbReference>
<proteinExistence type="predicted"/>
<evidence type="ECO:0000256" key="1">
    <source>
        <dbReference type="ARBA" id="ARBA00022729"/>
    </source>
</evidence>
<protein>
    <recommendedName>
        <fullName evidence="3">G5 domain-containing protein</fullName>
    </recommendedName>
</protein>
<comment type="caution">
    <text evidence="4">The sequence shown here is derived from an EMBL/GenBank/DDBJ whole genome shotgun (WGS) entry which is preliminary data.</text>
</comment>
<dbReference type="Proteomes" id="UP000285655">
    <property type="component" value="Unassembled WGS sequence"/>
</dbReference>
<dbReference type="InterPro" id="IPR011098">
    <property type="entry name" value="G5_dom"/>
</dbReference>
<name>A0A419DAX6_9BACT</name>